<dbReference type="GO" id="GO:0031418">
    <property type="term" value="F:L-ascorbic acid binding"/>
    <property type="evidence" value="ECO:0007669"/>
    <property type="project" value="UniProtKB-KW"/>
</dbReference>
<feature type="domain" description="Fe2OG dioxygenase" evidence="12">
    <location>
        <begin position="498"/>
        <end position="611"/>
    </location>
</feature>
<dbReference type="GO" id="GO:0004656">
    <property type="term" value="F:procollagen-proline 4-dioxygenase activity"/>
    <property type="evidence" value="ECO:0007669"/>
    <property type="project" value="UniProtKB-EC"/>
</dbReference>
<proteinExistence type="inferred from homology"/>
<dbReference type="PROSITE" id="PS51471">
    <property type="entry name" value="FE2OG_OXY"/>
    <property type="match status" value="1"/>
</dbReference>
<evidence type="ECO:0000256" key="1">
    <source>
        <dbReference type="ARBA" id="ARBA00001961"/>
    </source>
</evidence>
<dbReference type="SMART" id="SM00702">
    <property type="entry name" value="P4Hc"/>
    <property type="match status" value="1"/>
</dbReference>
<dbReference type="Pfam" id="PF08336">
    <property type="entry name" value="P4Ha_N"/>
    <property type="match status" value="1"/>
</dbReference>
<organism evidence="13 14">
    <name type="scientific">Elysia crispata</name>
    <name type="common">lettuce slug</name>
    <dbReference type="NCBI Taxonomy" id="231223"/>
    <lineage>
        <taxon>Eukaryota</taxon>
        <taxon>Metazoa</taxon>
        <taxon>Spiralia</taxon>
        <taxon>Lophotrochozoa</taxon>
        <taxon>Mollusca</taxon>
        <taxon>Gastropoda</taxon>
        <taxon>Heterobranchia</taxon>
        <taxon>Euthyneura</taxon>
        <taxon>Panpulmonata</taxon>
        <taxon>Sacoglossa</taxon>
        <taxon>Placobranchoidea</taxon>
        <taxon>Plakobranchidae</taxon>
        <taxon>Elysia</taxon>
    </lineage>
</organism>
<keyword evidence="9" id="KW-0560">Oxidoreductase</keyword>
<evidence type="ECO:0000256" key="6">
    <source>
        <dbReference type="ARBA" id="ARBA00022723"/>
    </source>
</evidence>
<keyword evidence="10" id="KW-0408">Iron</keyword>
<protein>
    <recommendedName>
        <fullName evidence="5">procollagen-proline 4-dioxygenase</fullName>
        <ecNumber evidence="5">1.14.11.2</ecNumber>
    </recommendedName>
</protein>
<evidence type="ECO:0000256" key="10">
    <source>
        <dbReference type="ARBA" id="ARBA00023004"/>
    </source>
</evidence>
<keyword evidence="6" id="KW-0479">Metal-binding</keyword>
<dbReference type="InterPro" id="IPR005123">
    <property type="entry name" value="Oxoglu/Fe-dep_dioxygenase_dom"/>
</dbReference>
<name>A0AAE0Z6P4_9GAST</name>
<evidence type="ECO:0000256" key="7">
    <source>
        <dbReference type="ARBA" id="ARBA00022896"/>
    </source>
</evidence>
<dbReference type="AlphaFoldDB" id="A0AAE0Z6P4"/>
<dbReference type="Gene3D" id="6.10.140.1460">
    <property type="match status" value="1"/>
</dbReference>
<dbReference type="InterPro" id="IPR006620">
    <property type="entry name" value="Pro_4_hyd_alph"/>
</dbReference>
<evidence type="ECO:0000256" key="3">
    <source>
        <dbReference type="ARBA" id="ARBA00004319"/>
    </source>
</evidence>
<dbReference type="Proteomes" id="UP001283361">
    <property type="component" value="Unassembled WGS sequence"/>
</dbReference>
<evidence type="ECO:0000256" key="11">
    <source>
        <dbReference type="SAM" id="SignalP"/>
    </source>
</evidence>
<dbReference type="GO" id="GO:0005788">
    <property type="term" value="C:endoplasmic reticulum lumen"/>
    <property type="evidence" value="ECO:0007669"/>
    <property type="project" value="UniProtKB-SubCell"/>
</dbReference>
<sequence>MDKNLKNKCWMCVRFANFMVFWISCCGADHVTSSTYKLTSLIEREQMLLDHLSQISSIASAQPALKESHKNIAELNKTIEFMRRRHAPLEQHPEILQHPVAAFRLIQRLASDWDRVTRVTRKAKSQNEMGFIENNLQTMRDIISKWRIWPTPSSSEDAALGVIRIGHVYSLYPNPMKTLPTVFSSKNYKCSCPAGKRFLSISEKYGRCSKVESGKYNAFTGYKFERSGYALDNQTCFKSLISRFKNTGPNYVMTYSSPLLLAENSRRAYELTKGIGLEKIRSKSQEWVESYSYNTISTKDLRFLAKVAWQNKYCTEAKVWDELARLSASHEVNSEESESIHCIRTSEGHQNVPLHNPFHKECVEERGFNSYAERIHRQYIKLCQESAEGVLPSLHMKKTCTWHYVWPYVRLNEEAISLNPQISRFYDVISPRDIEHVKKMAQSQLSDSALSSTVRANIQDVRVSQTAWLPNKSLTLQKLSRLAGEATGLDTGFSDVGTPAEAFQVVNYGLGGLYAPHEDSVRTSRNIGVETTEHLRNAGDRMATWMFYLSDVELGGATVFPVLNISVAPIKGSAVLWYNLLRNGEPDTRMIHAGCPVAIGDKWVANKWIRERSQVFRRPCSLFPHQ</sequence>
<dbReference type="PANTHER" id="PTHR10869">
    <property type="entry name" value="PROLYL 4-HYDROXYLASE ALPHA SUBUNIT"/>
    <property type="match status" value="1"/>
</dbReference>
<reference evidence="13" key="1">
    <citation type="journal article" date="2023" name="G3 (Bethesda)">
        <title>A reference genome for the long-term kleptoplast-retaining sea slug Elysia crispata morphotype clarki.</title>
        <authorList>
            <person name="Eastman K.E."/>
            <person name="Pendleton A.L."/>
            <person name="Shaikh M.A."/>
            <person name="Suttiyut T."/>
            <person name="Ogas R."/>
            <person name="Tomko P."/>
            <person name="Gavelis G."/>
            <person name="Widhalm J.R."/>
            <person name="Wisecaver J.H."/>
        </authorList>
    </citation>
    <scope>NUCLEOTIDE SEQUENCE</scope>
    <source>
        <strain evidence="13">ECLA1</strain>
    </source>
</reference>
<evidence type="ECO:0000313" key="14">
    <source>
        <dbReference type="Proteomes" id="UP001283361"/>
    </source>
</evidence>
<dbReference type="InterPro" id="IPR044862">
    <property type="entry name" value="Pro_4_hyd_alph_FE2OG_OXY"/>
</dbReference>
<dbReference type="EMBL" id="JAWDGP010004497">
    <property type="protein sequence ID" value="KAK3763824.1"/>
    <property type="molecule type" value="Genomic_DNA"/>
</dbReference>
<comment type="function">
    <text evidence="2">Catalyzes the post-translational formation of 4-hydroxyproline in -Xaa-Pro-Gly- sequences in collagens and other proteins.</text>
</comment>
<accession>A0AAE0Z6P4</accession>
<dbReference type="InterPro" id="IPR013547">
    <property type="entry name" value="P4H_N"/>
</dbReference>
<dbReference type="GO" id="GO:0005506">
    <property type="term" value="F:iron ion binding"/>
    <property type="evidence" value="ECO:0007669"/>
    <property type="project" value="InterPro"/>
</dbReference>
<keyword evidence="7" id="KW-0847">Vitamin C</keyword>
<comment type="similarity">
    <text evidence="4">Belongs to the P4HA family.</text>
</comment>
<dbReference type="Pfam" id="PF13640">
    <property type="entry name" value="2OG-FeII_Oxy_3"/>
    <property type="match status" value="1"/>
</dbReference>
<keyword evidence="14" id="KW-1185">Reference proteome</keyword>
<evidence type="ECO:0000256" key="8">
    <source>
        <dbReference type="ARBA" id="ARBA00022964"/>
    </source>
</evidence>
<dbReference type="PANTHER" id="PTHR10869:SF244">
    <property type="entry name" value="PROLYL 4-HYDROXYLASE SUBUNIT ALPHA-2"/>
    <property type="match status" value="1"/>
</dbReference>
<keyword evidence="11" id="KW-0732">Signal</keyword>
<comment type="cofactor">
    <cofactor evidence="1">
        <name>L-ascorbate</name>
        <dbReference type="ChEBI" id="CHEBI:38290"/>
    </cofactor>
</comment>
<dbReference type="InterPro" id="IPR045054">
    <property type="entry name" value="P4HA-like"/>
</dbReference>
<comment type="caution">
    <text evidence="13">The sequence shown here is derived from an EMBL/GenBank/DDBJ whole genome shotgun (WGS) entry which is preliminary data.</text>
</comment>
<feature type="signal peptide" evidence="11">
    <location>
        <begin position="1"/>
        <end position="28"/>
    </location>
</feature>
<evidence type="ECO:0000259" key="12">
    <source>
        <dbReference type="PROSITE" id="PS51471"/>
    </source>
</evidence>
<evidence type="ECO:0000256" key="2">
    <source>
        <dbReference type="ARBA" id="ARBA00002035"/>
    </source>
</evidence>
<dbReference type="EC" id="1.14.11.2" evidence="5"/>
<gene>
    <name evidence="13" type="ORF">RRG08_050188</name>
</gene>
<evidence type="ECO:0000256" key="9">
    <source>
        <dbReference type="ARBA" id="ARBA00023002"/>
    </source>
</evidence>
<evidence type="ECO:0000256" key="4">
    <source>
        <dbReference type="ARBA" id="ARBA00006511"/>
    </source>
</evidence>
<evidence type="ECO:0000256" key="5">
    <source>
        <dbReference type="ARBA" id="ARBA00012269"/>
    </source>
</evidence>
<keyword evidence="8" id="KW-0223">Dioxygenase</keyword>
<dbReference type="Gene3D" id="2.60.120.620">
    <property type="entry name" value="q2cbj1_9rhob like domain"/>
    <property type="match status" value="1"/>
</dbReference>
<dbReference type="PROSITE" id="PS51257">
    <property type="entry name" value="PROKAR_LIPOPROTEIN"/>
    <property type="match status" value="1"/>
</dbReference>
<comment type="subcellular location">
    <subcellularLocation>
        <location evidence="3">Endoplasmic reticulum lumen</location>
    </subcellularLocation>
</comment>
<feature type="chain" id="PRO_5042228687" description="procollagen-proline 4-dioxygenase" evidence="11">
    <location>
        <begin position="29"/>
        <end position="626"/>
    </location>
</feature>
<evidence type="ECO:0000313" key="13">
    <source>
        <dbReference type="EMBL" id="KAK3763824.1"/>
    </source>
</evidence>